<dbReference type="GO" id="GO:0003755">
    <property type="term" value="F:peptidyl-prolyl cis-trans isomerase activity"/>
    <property type="evidence" value="ECO:0007669"/>
    <property type="project" value="UniProtKB-KW"/>
</dbReference>
<dbReference type="SMART" id="SM00028">
    <property type="entry name" value="TPR"/>
    <property type="match status" value="2"/>
</dbReference>
<evidence type="ECO:0000259" key="6">
    <source>
        <dbReference type="PROSITE" id="PS50059"/>
    </source>
</evidence>
<feature type="domain" description="PPIase FKBP-type" evidence="6">
    <location>
        <begin position="111"/>
        <end position="201"/>
    </location>
</feature>
<protein>
    <recommendedName>
        <fullName evidence="4">peptidylprolyl isomerase</fullName>
        <ecNumber evidence="4">5.2.1.8</ecNumber>
    </recommendedName>
</protein>
<dbReference type="Pfam" id="PF00254">
    <property type="entry name" value="FKBP_C"/>
    <property type="match status" value="1"/>
</dbReference>
<dbReference type="InterPro" id="IPR019734">
    <property type="entry name" value="TPR_rpt"/>
</dbReference>
<keyword evidence="3 5" id="KW-0802">TPR repeat</keyword>
<name>A0A0A9YHD0_LYGHE</name>
<evidence type="ECO:0000313" key="8">
    <source>
        <dbReference type="EMBL" id="JAG48051.1"/>
    </source>
</evidence>
<dbReference type="PROSITE" id="PS50059">
    <property type="entry name" value="FKBP_PPIASE"/>
    <property type="match status" value="1"/>
</dbReference>
<keyword evidence="4 7" id="KW-0413">Isomerase</keyword>
<evidence type="ECO:0000256" key="5">
    <source>
        <dbReference type="PROSITE-ProRule" id="PRU00339"/>
    </source>
</evidence>
<dbReference type="InterPro" id="IPR001179">
    <property type="entry name" value="PPIase_FKBP_dom"/>
</dbReference>
<comment type="catalytic activity">
    <reaction evidence="4">
        <text>[protein]-peptidylproline (omega=180) = [protein]-peptidylproline (omega=0)</text>
        <dbReference type="Rhea" id="RHEA:16237"/>
        <dbReference type="Rhea" id="RHEA-COMP:10747"/>
        <dbReference type="Rhea" id="RHEA-COMP:10748"/>
        <dbReference type="ChEBI" id="CHEBI:83833"/>
        <dbReference type="ChEBI" id="CHEBI:83834"/>
        <dbReference type="EC" id="5.2.1.8"/>
    </reaction>
</comment>
<dbReference type="EC" id="5.2.1.8" evidence="4"/>
<proteinExistence type="inferred from homology"/>
<dbReference type="InterPro" id="IPR011990">
    <property type="entry name" value="TPR-like_helical_dom_sf"/>
</dbReference>
<accession>A0A0A9YHD0</accession>
<dbReference type="SUPFAM" id="SSF48452">
    <property type="entry name" value="TPR-like"/>
    <property type="match status" value="1"/>
</dbReference>
<reference evidence="7" key="2">
    <citation type="submission" date="2014-07" db="EMBL/GenBank/DDBJ databases">
        <authorList>
            <person name="Hull J."/>
        </authorList>
    </citation>
    <scope>NUCLEOTIDE SEQUENCE</scope>
</reference>
<dbReference type="InterPro" id="IPR042282">
    <property type="entry name" value="FKBP6/shu"/>
</dbReference>
<dbReference type="AlphaFoldDB" id="A0A0A9YHD0"/>
<reference evidence="8" key="3">
    <citation type="submission" date="2014-09" db="EMBL/GenBank/DDBJ databases">
        <authorList>
            <person name="Magalhaes I.L.F."/>
            <person name="Oliveira U."/>
            <person name="Santos F.R."/>
            <person name="Vidigal T.H.D.A."/>
            <person name="Brescovit A.D."/>
            <person name="Santos A.J."/>
        </authorList>
    </citation>
    <scope>NUCLEOTIDE SEQUENCE</scope>
</reference>
<dbReference type="Gene3D" id="1.25.40.10">
    <property type="entry name" value="Tetratricopeptide repeat domain"/>
    <property type="match status" value="1"/>
</dbReference>
<keyword evidence="2" id="KW-0677">Repeat</keyword>
<evidence type="ECO:0000256" key="4">
    <source>
        <dbReference type="PROSITE-ProRule" id="PRU00277"/>
    </source>
</evidence>
<dbReference type="GO" id="GO:0005737">
    <property type="term" value="C:cytoplasm"/>
    <property type="evidence" value="ECO:0007669"/>
    <property type="project" value="TreeGrafter"/>
</dbReference>
<keyword evidence="4" id="KW-0697">Rotamase</keyword>
<dbReference type="EMBL" id="GBRD01017776">
    <property type="protein sequence ID" value="JAG48051.1"/>
    <property type="molecule type" value="Transcribed_RNA"/>
</dbReference>
<dbReference type="EMBL" id="GBHO01014659">
    <property type="protein sequence ID" value="JAG28945.1"/>
    <property type="molecule type" value="Transcribed_RNA"/>
</dbReference>
<organism evidence="7">
    <name type="scientific">Lygus hesperus</name>
    <name type="common">Western plant bug</name>
    <dbReference type="NCBI Taxonomy" id="30085"/>
    <lineage>
        <taxon>Eukaryota</taxon>
        <taxon>Metazoa</taxon>
        <taxon>Ecdysozoa</taxon>
        <taxon>Arthropoda</taxon>
        <taxon>Hexapoda</taxon>
        <taxon>Insecta</taxon>
        <taxon>Pterygota</taxon>
        <taxon>Neoptera</taxon>
        <taxon>Paraneoptera</taxon>
        <taxon>Hemiptera</taxon>
        <taxon>Heteroptera</taxon>
        <taxon>Panheteroptera</taxon>
        <taxon>Cimicomorpha</taxon>
        <taxon>Miridae</taxon>
        <taxon>Mirini</taxon>
        <taxon>Lygus</taxon>
    </lineage>
</organism>
<dbReference type="SUPFAM" id="SSF54534">
    <property type="entry name" value="FKBP-like"/>
    <property type="match status" value="1"/>
</dbReference>
<dbReference type="PANTHER" id="PTHR46674:SF1">
    <property type="entry name" value="INACTIVE PEPTIDYL-PROLYL CIS-TRANS ISOMERASE FKBP6"/>
    <property type="match status" value="1"/>
</dbReference>
<dbReference type="Gene3D" id="3.10.50.40">
    <property type="match status" value="1"/>
</dbReference>
<dbReference type="GO" id="GO:0034587">
    <property type="term" value="P:piRNA processing"/>
    <property type="evidence" value="ECO:0007669"/>
    <property type="project" value="TreeGrafter"/>
</dbReference>
<sequence>MEEEKDFESFVKLKDGLSLMSLMGKGSEFTLAEEEENLWADSDVDKQVDTLYEFEDFEKHINLDCIQCDPSDVNVAGSPFEIISAKMKDVTPDGKVKKKILRSGSNRIPDGAVVYLHYNKYLEMQEVPFDSSYLQRKDPVRFQVGRGSAYAGFEIAVCSMCVGEKAQFLIHPDLAYGKLGAPPRIPPEATILAVIEVFKAVDCGQIREEESISVNDRKDFGRAYKLAKSAHERANDFFSTRNVPGAVEYYRRAENLLLNCSVKSDEEEEKMKYLLLKIYVNLTVCFNTEKFKHPEKVCIAAKKAIELDPQNAFKNAKLFYHRGLANQGLCNFKLASKDFNRALKLEPNNEAINKAIRTLDEKQKAYHEYEKEMGKKFLAFKDDKEMDDKENFNEIGEECRSEVTKILQNFANDTAASFQLGTGFTFVERSWIKHETERLGLVYQDSIVDGKRQISIKKA</sequence>
<comment type="similarity">
    <text evidence="1">Belongs to the FKBP6 family.</text>
</comment>
<evidence type="ECO:0000256" key="1">
    <source>
        <dbReference type="ARBA" id="ARBA00009648"/>
    </source>
</evidence>
<feature type="repeat" description="TPR" evidence="5">
    <location>
        <begin position="316"/>
        <end position="349"/>
    </location>
</feature>
<dbReference type="GO" id="GO:0051879">
    <property type="term" value="F:Hsp90 protein binding"/>
    <property type="evidence" value="ECO:0007669"/>
    <property type="project" value="TreeGrafter"/>
</dbReference>
<evidence type="ECO:0000256" key="3">
    <source>
        <dbReference type="ARBA" id="ARBA00022803"/>
    </source>
</evidence>
<dbReference type="PANTHER" id="PTHR46674">
    <property type="entry name" value="INACTIVE PEPTIDYL-PROLYL CIS-TRANS ISOMERASE FKBP6"/>
    <property type="match status" value="1"/>
</dbReference>
<evidence type="ECO:0000313" key="7">
    <source>
        <dbReference type="EMBL" id="JAG28945.1"/>
    </source>
</evidence>
<dbReference type="PROSITE" id="PS50005">
    <property type="entry name" value="TPR"/>
    <property type="match status" value="1"/>
</dbReference>
<reference evidence="7" key="1">
    <citation type="journal article" date="2014" name="PLoS ONE">
        <title>Transcriptome-Based Identification of ABC Transporters in the Western Tarnished Plant Bug Lygus hesperus.</title>
        <authorList>
            <person name="Hull J.J."/>
            <person name="Chaney K."/>
            <person name="Geib S.M."/>
            <person name="Fabrick J.A."/>
            <person name="Brent C.S."/>
            <person name="Walsh D."/>
            <person name="Lavine L.C."/>
        </authorList>
    </citation>
    <scope>NUCLEOTIDE SEQUENCE</scope>
</reference>
<dbReference type="InterPro" id="IPR046357">
    <property type="entry name" value="PPIase_dom_sf"/>
</dbReference>
<gene>
    <name evidence="7" type="primary">FKBP6</name>
    <name evidence="7" type="ORF">CM83_64119</name>
</gene>
<evidence type="ECO:0000256" key="2">
    <source>
        <dbReference type="ARBA" id="ARBA00022737"/>
    </source>
</evidence>
<dbReference type="GO" id="GO:0007283">
    <property type="term" value="P:spermatogenesis"/>
    <property type="evidence" value="ECO:0007669"/>
    <property type="project" value="TreeGrafter"/>
</dbReference>